<proteinExistence type="predicted"/>
<dbReference type="Proteomes" id="UP001177003">
    <property type="component" value="Chromosome 8"/>
</dbReference>
<reference evidence="2" key="1">
    <citation type="submission" date="2023-04" db="EMBL/GenBank/DDBJ databases">
        <authorList>
            <person name="Vijverberg K."/>
            <person name="Xiong W."/>
            <person name="Schranz E."/>
        </authorList>
    </citation>
    <scope>NUCLEOTIDE SEQUENCE</scope>
</reference>
<evidence type="ECO:0000256" key="1">
    <source>
        <dbReference type="SAM" id="MobiDB-lite"/>
    </source>
</evidence>
<feature type="region of interest" description="Disordered" evidence="1">
    <location>
        <begin position="44"/>
        <end position="102"/>
    </location>
</feature>
<organism evidence="2 3">
    <name type="scientific">Lactuca saligna</name>
    <name type="common">Willowleaf lettuce</name>
    <dbReference type="NCBI Taxonomy" id="75948"/>
    <lineage>
        <taxon>Eukaryota</taxon>
        <taxon>Viridiplantae</taxon>
        <taxon>Streptophyta</taxon>
        <taxon>Embryophyta</taxon>
        <taxon>Tracheophyta</taxon>
        <taxon>Spermatophyta</taxon>
        <taxon>Magnoliopsida</taxon>
        <taxon>eudicotyledons</taxon>
        <taxon>Gunneridae</taxon>
        <taxon>Pentapetalae</taxon>
        <taxon>asterids</taxon>
        <taxon>campanulids</taxon>
        <taxon>Asterales</taxon>
        <taxon>Asteraceae</taxon>
        <taxon>Cichorioideae</taxon>
        <taxon>Cichorieae</taxon>
        <taxon>Lactucinae</taxon>
        <taxon>Lactuca</taxon>
    </lineage>
</organism>
<evidence type="ECO:0000313" key="3">
    <source>
        <dbReference type="Proteomes" id="UP001177003"/>
    </source>
</evidence>
<accession>A0AA36ELJ2</accession>
<dbReference type="AlphaFoldDB" id="A0AA36ELJ2"/>
<evidence type="ECO:0000313" key="2">
    <source>
        <dbReference type="EMBL" id="CAI9300253.1"/>
    </source>
</evidence>
<name>A0AA36ELJ2_LACSI</name>
<keyword evidence="3" id="KW-1185">Reference proteome</keyword>
<protein>
    <submittedName>
        <fullName evidence="2">Uncharacterized protein</fullName>
    </submittedName>
</protein>
<gene>
    <name evidence="2" type="ORF">LSALG_LOCUS38906</name>
</gene>
<dbReference type="EMBL" id="OX465084">
    <property type="protein sequence ID" value="CAI9300253.1"/>
    <property type="molecule type" value="Genomic_DNA"/>
</dbReference>
<feature type="compositionally biased region" description="Polar residues" evidence="1">
    <location>
        <begin position="71"/>
        <end position="86"/>
    </location>
</feature>
<sequence>MTLKLHINITSYNKVRGRLICTYPVCNSFIDDSLRLPANLLRRRSDSSGADEVTAPVRRSTSASGEPPVRRSNSSGEVTAPVSRSTVDMADKRIRNGKRKRS</sequence>